<dbReference type="PANTHER" id="PTHR43029">
    <property type="entry name" value="AMMONIUM TRANSPORTER MEP2"/>
    <property type="match status" value="1"/>
</dbReference>
<dbReference type="Pfam" id="PF00909">
    <property type="entry name" value="Ammonium_transp"/>
    <property type="match status" value="1"/>
</dbReference>
<evidence type="ECO:0000256" key="3">
    <source>
        <dbReference type="ARBA" id="ARBA00022448"/>
    </source>
</evidence>
<comment type="subcellular location">
    <subcellularLocation>
        <location evidence="8">Cell membrane</location>
        <topology evidence="8">Multi-pass membrane protein</topology>
    </subcellularLocation>
    <subcellularLocation>
        <location evidence="1">Membrane</location>
        <topology evidence="1">Multi-pass membrane protein</topology>
    </subcellularLocation>
</comment>
<dbReference type="InterPro" id="IPR029020">
    <property type="entry name" value="Ammonium/urea_transptr"/>
</dbReference>
<keyword evidence="4 8" id="KW-0812">Transmembrane</keyword>
<feature type="transmembrane region" description="Helical" evidence="8">
    <location>
        <begin position="357"/>
        <end position="375"/>
    </location>
</feature>
<dbReference type="NCBIfam" id="TIGR00836">
    <property type="entry name" value="amt"/>
    <property type="match status" value="1"/>
</dbReference>
<evidence type="ECO:0000313" key="11">
    <source>
        <dbReference type="Proteomes" id="UP000294855"/>
    </source>
</evidence>
<organism evidence="10 11">
    <name type="scientific">Methanimicrococcus blatticola</name>
    <dbReference type="NCBI Taxonomy" id="91560"/>
    <lineage>
        <taxon>Archaea</taxon>
        <taxon>Methanobacteriati</taxon>
        <taxon>Methanobacteriota</taxon>
        <taxon>Stenosarchaea group</taxon>
        <taxon>Methanomicrobia</taxon>
        <taxon>Methanosarcinales</taxon>
        <taxon>Methanosarcinaceae</taxon>
        <taxon>Methanimicrococcus</taxon>
    </lineage>
</organism>
<feature type="transmembrane region" description="Helical" evidence="8">
    <location>
        <begin position="227"/>
        <end position="249"/>
    </location>
</feature>
<dbReference type="PROSITE" id="PS01219">
    <property type="entry name" value="AMMONIUM_TRANSP"/>
    <property type="match status" value="1"/>
</dbReference>
<dbReference type="PANTHER" id="PTHR43029:SF10">
    <property type="entry name" value="AMMONIUM TRANSPORTER MEP2"/>
    <property type="match status" value="1"/>
</dbReference>
<evidence type="ECO:0000256" key="4">
    <source>
        <dbReference type="ARBA" id="ARBA00022692"/>
    </source>
</evidence>
<dbReference type="SUPFAM" id="SSF111352">
    <property type="entry name" value="Ammonium transporter"/>
    <property type="match status" value="1"/>
</dbReference>
<sequence length="401" mass="41363">MAIDSGSTAFLLICTALVTLMVPALGLFYGGLVRKKNIISMVFLSFLALSIVSIQWVLFGYSLSFGPDIGGLIGGLDYAGLIGIGMEDTIVEGIPDILFIAFQMIFAGLSLAIITSGFAERVKLASFIVFGLLWTTLVYDPLAHWAWGGGWAHALGALDFAGGTVVHISAGFGALAAAFVIGKRSGFGETKMVSAPQNIPLTLLGAGLLWVGWFGFNGGSALAADGIAALAVMNTALAAASGALIWMIVSSIKSKPSAVGLVSGALAGLVGITPAAGYVEIFPAIIIGGIASLVCYYALIFRVKKGWDESLDAWAIHGVGGLWGAIATGIFASSALAGVGGLIEGNFMQFAVNAGDAIIAVVFSFIMTYIIALAVKKVMGLRVSEIEEDLGLDISNHGERA</sequence>
<feature type="domain" description="Ammonium transporter AmtB-like" evidence="9">
    <location>
        <begin position="9"/>
        <end position="400"/>
    </location>
</feature>
<proteinExistence type="inferred from homology"/>
<feature type="transmembrane region" description="Helical" evidence="8">
    <location>
        <begin position="41"/>
        <end position="59"/>
    </location>
</feature>
<keyword evidence="5 8" id="KW-1133">Transmembrane helix</keyword>
<dbReference type="RefSeq" id="WP_133516641.1">
    <property type="nucleotide sequence ID" value="NZ_JAHDUW010000001.1"/>
</dbReference>
<feature type="transmembrane region" description="Helical" evidence="8">
    <location>
        <begin position="201"/>
        <end position="221"/>
    </location>
</feature>
<comment type="caution">
    <text evidence="10">The sequence shown here is derived from an EMBL/GenBank/DDBJ whole genome shotgun (WGS) entry which is preliminary data.</text>
</comment>
<feature type="transmembrane region" description="Helical" evidence="8">
    <location>
        <begin position="313"/>
        <end position="337"/>
    </location>
</feature>
<feature type="transmembrane region" description="Helical" evidence="8">
    <location>
        <begin position="97"/>
        <end position="115"/>
    </location>
</feature>
<feature type="transmembrane region" description="Helical" evidence="8">
    <location>
        <begin position="281"/>
        <end position="301"/>
    </location>
</feature>
<evidence type="ECO:0000259" key="9">
    <source>
        <dbReference type="Pfam" id="PF00909"/>
    </source>
</evidence>
<name>A0A484F5M2_9EURY</name>
<evidence type="ECO:0000313" key="10">
    <source>
        <dbReference type="EMBL" id="TDQ71059.1"/>
    </source>
</evidence>
<dbReference type="Gene3D" id="1.10.3430.10">
    <property type="entry name" value="Ammonium transporter AmtB like domains"/>
    <property type="match status" value="1"/>
</dbReference>
<comment type="similarity">
    <text evidence="2 8">Belongs to the ammonia transporter channel (TC 1.A.11.2) family.</text>
</comment>
<evidence type="ECO:0000256" key="7">
    <source>
        <dbReference type="ARBA" id="ARBA00023177"/>
    </source>
</evidence>
<dbReference type="AlphaFoldDB" id="A0A484F5M2"/>
<protein>
    <recommendedName>
        <fullName evidence="8">Ammonium transporter</fullName>
    </recommendedName>
</protein>
<dbReference type="InterPro" id="IPR018047">
    <property type="entry name" value="Ammonium_transpt_CS"/>
</dbReference>
<evidence type="ECO:0000256" key="5">
    <source>
        <dbReference type="ARBA" id="ARBA00022989"/>
    </source>
</evidence>
<evidence type="ECO:0000256" key="8">
    <source>
        <dbReference type="RuleBase" id="RU362002"/>
    </source>
</evidence>
<dbReference type="InterPro" id="IPR001905">
    <property type="entry name" value="Ammonium_transpt"/>
</dbReference>
<feature type="transmembrane region" description="Helical" evidence="8">
    <location>
        <begin position="6"/>
        <end position="29"/>
    </location>
</feature>
<evidence type="ECO:0000256" key="2">
    <source>
        <dbReference type="ARBA" id="ARBA00005887"/>
    </source>
</evidence>
<keyword evidence="3 8" id="KW-0813">Transport</keyword>
<evidence type="ECO:0000256" key="6">
    <source>
        <dbReference type="ARBA" id="ARBA00023136"/>
    </source>
</evidence>
<feature type="transmembrane region" description="Helical" evidence="8">
    <location>
        <begin position="256"/>
        <end position="275"/>
    </location>
</feature>
<dbReference type="InterPro" id="IPR024041">
    <property type="entry name" value="NH4_transpt_AmtB-like_dom"/>
</dbReference>
<dbReference type="EMBL" id="SNYS01000005">
    <property type="protein sequence ID" value="TDQ71059.1"/>
    <property type="molecule type" value="Genomic_DNA"/>
</dbReference>
<dbReference type="OrthoDB" id="10960at2157"/>
<dbReference type="GO" id="GO:0005886">
    <property type="term" value="C:plasma membrane"/>
    <property type="evidence" value="ECO:0007669"/>
    <property type="project" value="UniProtKB-SubCell"/>
</dbReference>
<feature type="transmembrane region" description="Helical" evidence="8">
    <location>
        <begin position="127"/>
        <end position="148"/>
    </location>
</feature>
<accession>A0A484F5M2</accession>
<dbReference type="GO" id="GO:0008519">
    <property type="term" value="F:ammonium channel activity"/>
    <property type="evidence" value="ECO:0007669"/>
    <property type="project" value="InterPro"/>
</dbReference>
<dbReference type="Proteomes" id="UP000294855">
    <property type="component" value="Unassembled WGS sequence"/>
</dbReference>
<feature type="transmembrane region" description="Helical" evidence="8">
    <location>
        <begin position="160"/>
        <end position="181"/>
    </location>
</feature>
<keyword evidence="7 8" id="KW-0924">Ammonia transport</keyword>
<evidence type="ECO:0000256" key="1">
    <source>
        <dbReference type="ARBA" id="ARBA00004141"/>
    </source>
</evidence>
<reference evidence="10 11" key="1">
    <citation type="submission" date="2019-03" db="EMBL/GenBank/DDBJ databases">
        <title>Genomic Encyclopedia of Type Strains, Phase IV (KMG-IV): sequencing the most valuable type-strain genomes for metagenomic binning, comparative biology and taxonomic classification.</title>
        <authorList>
            <person name="Goeker M."/>
        </authorList>
    </citation>
    <scope>NUCLEOTIDE SEQUENCE [LARGE SCALE GENOMIC DNA]</scope>
    <source>
        <strain evidence="10 11">DSM 13328</strain>
    </source>
</reference>
<keyword evidence="6 8" id="KW-0472">Membrane</keyword>
<keyword evidence="11" id="KW-1185">Reference proteome</keyword>
<gene>
    <name evidence="10" type="ORF">C7391_0158</name>
</gene>